<keyword evidence="2" id="KW-1283">Bacterial microcompartment</keyword>
<name>A0A518B9M8_9BACT</name>
<dbReference type="PANTHER" id="PTHR36539:SF2">
    <property type="entry name" value="ETHANOLAMINE UTILIZATION PROTEIN"/>
    <property type="match status" value="1"/>
</dbReference>
<dbReference type="GO" id="GO:0031469">
    <property type="term" value="C:bacterial microcompartment"/>
    <property type="evidence" value="ECO:0007669"/>
    <property type="project" value="UniProtKB-SubCell"/>
</dbReference>
<evidence type="ECO:0000313" key="3">
    <source>
        <dbReference type="EMBL" id="QDU63684.1"/>
    </source>
</evidence>
<dbReference type="InterPro" id="IPR036677">
    <property type="entry name" value="EutN_CcmL_sf"/>
</dbReference>
<reference evidence="3 4" key="1">
    <citation type="submission" date="2019-02" db="EMBL/GenBank/DDBJ databases">
        <title>Deep-cultivation of Planctomycetes and their phenomic and genomic characterization uncovers novel biology.</title>
        <authorList>
            <person name="Wiegand S."/>
            <person name="Jogler M."/>
            <person name="Boedeker C."/>
            <person name="Pinto D."/>
            <person name="Vollmers J."/>
            <person name="Rivas-Marin E."/>
            <person name="Kohn T."/>
            <person name="Peeters S.H."/>
            <person name="Heuer A."/>
            <person name="Rast P."/>
            <person name="Oberbeckmann S."/>
            <person name="Bunk B."/>
            <person name="Jeske O."/>
            <person name="Meyerdierks A."/>
            <person name="Storesund J.E."/>
            <person name="Kallscheuer N."/>
            <person name="Luecker S."/>
            <person name="Lage O.M."/>
            <person name="Pohl T."/>
            <person name="Merkel B.J."/>
            <person name="Hornburger P."/>
            <person name="Mueller R.-W."/>
            <person name="Bruemmer F."/>
            <person name="Labrenz M."/>
            <person name="Spormann A.M."/>
            <person name="Op den Camp H."/>
            <person name="Overmann J."/>
            <person name="Amann R."/>
            <person name="Jetten M.S.M."/>
            <person name="Mascher T."/>
            <person name="Medema M.H."/>
            <person name="Devos D.P."/>
            <person name="Kaster A.-K."/>
            <person name="Ovreas L."/>
            <person name="Rohde M."/>
            <person name="Galperin M.Y."/>
            <person name="Jogler C."/>
        </authorList>
    </citation>
    <scope>NUCLEOTIDE SEQUENCE [LARGE SCALE GENOMIC DNA]</scope>
    <source>
        <strain evidence="3 4">Pan216</strain>
    </source>
</reference>
<accession>A0A518B9M8</accession>
<dbReference type="KEGG" id="knv:Pan216_45650"/>
<evidence type="ECO:0000256" key="2">
    <source>
        <dbReference type="ARBA" id="ARBA00024446"/>
    </source>
</evidence>
<dbReference type="OrthoDB" id="278421at2"/>
<dbReference type="Pfam" id="PF03319">
    <property type="entry name" value="EutN_CcmL"/>
    <property type="match status" value="1"/>
</dbReference>
<evidence type="ECO:0000313" key="4">
    <source>
        <dbReference type="Proteomes" id="UP000317093"/>
    </source>
</evidence>
<comment type="subcellular location">
    <subcellularLocation>
        <location evidence="1">Bacterial microcompartment</location>
    </subcellularLocation>
</comment>
<gene>
    <name evidence="3" type="primary">eutN_1</name>
    <name evidence="3" type="ORF">Pan216_45650</name>
</gene>
<dbReference type="AlphaFoldDB" id="A0A518B9M8"/>
<dbReference type="RefSeq" id="WP_145261337.1">
    <property type="nucleotide sequence ID" value="NZ_CP036279.1"/>
</dbReference>
<dbReference type="Gene3D" id="2.40.50.220">
    <property type="entry name" value="EutN/Ccml"/>
    <property type="match status" value="1"/>
</dbReference>
<evidence type="ECO:0000256" key="1">
    <source>
        <dbReference type="ARBA" id="ARBA00024322"/>
    </source>
</evidence>
<sequence>MFRARVIGKAIAPSKHPSMEGARLLVMQILNQRGGPDGDPVVVVDRLGASAGGVAIITNDGRAARDMMGTKQTPVRYTTIGLEDDREEARS</sequence>
<dbReference type="PANTHER" id="PTHR36539">
    <property type="entry name" value="ETHANOLAMINE UTILIZATION PROTEIN EUTN"/>
    <property type="match status" value="1"/>
</dbReference>
<dbReference type="Proteomes" id="UP000317093">
    <property type="component" value="Chromosome"/>
</dbReference>
<dbReference type="PROSITE" id="PS51932">
    <property type="entry name" value="BMV"/>
    <property type="match status" value="1"/>
</dbReference>
<dbReference type="SUPFAM" id="SSF159133">
    <property type="entry name" value="EutN/CcmL-like"/>
    <property type="match status" value="1"/>
</dbReference>
<organism evidence="3 4">
    <name type="scientific">Kolteria novifilia</name>
    <dbReference type="NCBI Taxonomy" id="2527975"/>
    <lineage>
        <taxon>Bacteria</taxon>
        <taxon>Pseudomonadati</taxon>
        <taxon>Planctomycetota</taxon>
        <taxon>Planctomycetia</taxon>
        <taxon>Kolteriales</taxon>
        <taxon>Kolteriaceae</taxon>
        <taxon>Kolteria</taxon>
    </lineage>
</organism>
<protein>
    <submittedName>
        <fullName evidence="3">Ethanolamine utilization protein EutN</fullName>
    </submittedName>
</protein>
<dbReference type="InterPro" id="IPR004992">
    <property type="entry name" value="EutN_CcmL"/>
</dbReference>
<dbReference type="EMBL" id="CP036279">
    <property type="protein sequence ID" value="QDU63684.1"/>
    <property type="molecule type" value="Genomic_DNA"/>
</dbReference>
<proteinExistence type="predicted"/>
<keyword evidence="4" id="KW-1185">Reference proteome</keyword>